<proteinExistence type="predicted"/>
<evidence type="ECO:0000313" key="1">
    <source>
        <dbReference type="EMBL" id="PWJ53585.1"/>
    </source>
</evidence>
<sequence length="54" mass="6105">MERSARPVGDGRALRFASKEFSFESLSKKHPKTRPYTKLGSDLQVASVQMHDLL</sequence>
<reference evidence="1 2" key="1">
    <citation type="submission" date="2018-03" db="EMBL/GenBank/DDBJ databases">
        <title>Genomic Encyclopedia of Archaeal and Bacterial Type Strains, Phase II (KMG-II): from individual species to whole genera.</title>
        <authorList>
            <person name="Goeker M."/>
        </authorList>
    </citation>
    <scope>NUCLEOTIDE SEQUENCE [LARGE SCALE GENOMIC DNA]</scope>
    <source>
        <strain evidence="1 2">DSM 100346</strain>
    </source>
</reference>
<dbReference type="AlphaFoldDB" id="A0A316A789"/>
<organism evidence="1 2">
    <name type="scientific">Dyadobacter jejuensis</name>
    <dbReference type="NCBI Taxonomy" id="1082580"/>
    <lineage>
        <taxon>Bacteria</taxon>
        <taxon>Pseudomonadati</taxon>
        <taxon>Bacteroidota</taxon>
        <taxon>Cytophagia</taxon>
        <taxon>Cytophagales</taxon>
        <taxon>Spirosomataceae</taxon>
        <taxon>Dyadobacter</taxon>
    </lineage>
</organism>
<comment type="caution">
    <text evidence="1">The sequence shown here is derived from an EMBL/GenBank/DDBJ whole genome shotgun (WGS) entry which is preliminary data.</text>
</comment>
<keyword evidence="2" id="KW-1185">Reference proteome</keyword>
<accession>A0A316A789</accession>
<protein>
    <submittedName>
        <fullName evidence="1">Uncharacterized protein</fullName>
    </submittedName>
</protein>
<evidence type="ECO:0000313" key="2">
    <source>
        <dbReference type="Proteomes" id="UP000245880"/>
    </source>
</evidence>
<dbReference type="EMBL" id="QGDT01000022">
    <property type="protein sequence ID" value="PWJ53585.1"/>
    <property type="molecule type" value="Genomic_DNA"/>
</dbReference>
<gene>
    <name evidence="1" type="ORF">CLV98_12211</name>
</gene>
<name>A0A316A789_9BACT</name>
<dbReference type="Proteomes" id="UP000245880">
    <property type="component" value="Unassembled WGS sequence"/>
</dbReference>